<dbReference type="EMBL" id="JABBWE010000010">
    <property type="protein sequence ID" value="KAG1799821.1"/>
    <property type="molecule type" value="Genomic_DNA"/>
</dbReference>
<evidence type="ECO:0000313" key="2">
    <source>
        <dbReference type="Proteomes" id="UP000719766"/>
    </source>
</evidence>
<keyword evidence="2" id="KW-1185">Reference proteome</keyword>
<gene>
    <name evidence="1" type="ORF">HD556DRAFT_1345235</name>
</gene>
<comment type="caution">
    <text evidence="1">The sequence shown here is derived from an EMBL/GenBank/DDBJ whole genome shotgun (WGS) entry which is preliminary data.</text>
</comment>
<sequence>MSNNIRKLDRRAVFKSLAKRLSTLDNFLYATDEIMGFDHSEDCELQSYGEKIIALTEVARQTLREKMGVSLLMICPEEHVPYKAAYCKLLIWIRRRRSAFPTDIDDRIDSLLDNINHNMVVRTRGIDPRAQLGIEELLIVKKPRAACNSTVETAAPVTTVSLAHESCTGSSEMGAYFSSKAVCSRISNESPTL</sequence>
<evidence type="ECO:0000313" key="1">
    <source>
        <dbReference type="EMBL" id="KAG1799821.1"/>
    </source>
</evidence>
<dbReference type="OrthoDB" id="2793736at2759"/>
<reference evidence="1" key="1">
    <citation type="journal article" date="2020" name="New Phytol.">
        <title>Comparative genomics reveals dynamic genome evolution in host specialist ectomycorrhizal fungi.</title>
        <authorList>
            <person name="Lofgren L.A."/>
            <person name="Nguyen N.H."/>
            <person name="Vilgalys R."/>
            <person name="Ruytinx J."/>
            <person name="Liao H.L."/>
            <person name="Branco S."/>
            <person name="Kuo A."/>
            <person name="LaButti K."/>
            <person name="Lipzen A."/>
            <person name="Andreopoulos W."/>
            <person name="Pangilinan J."/>
            <person name="Riley R."/>
            <person name="Hundley H."/>
            <person name="Na H."/>
            <person name="Barry K."/>
            <person name="Grigoriev I.V."/>
            <person name="Stajich J.E."/>
            <person name="Kennedy P.G."/>
        </authorList>
    </citation>
    <scope>NUCLEOTIDE SEQUENCE</scope>
    <source>
        <strain evidence="1">S12</strain>
    </source>
</reference>
<protein>
    <submittedName>
        <fullName evidence="1">Uncharacterized protein</fullName>
    </submittedName>
</protein>
<organism evidence="1 2">
    <name type="scientific">Suillus plorans</name>
    <dbReference type="NCBI Taxonomy" id="116603"/>
    <lineage>
        <taxon>Eukaryota</taxon>
        <taxon>Fungi</taxon>
        <taxon>Dikarya</taxon>
        <taxon>Basidiomycota</taxon>
        <taxon>Agaricomycotina</taxon>
        <taxon>Agaricomycetes</taxon>
        <taxon>Agaricomycetidae</taxon>
        <taxon>Boletales</taxon>
        <taxon>Suillineae</taxon>
        <taxon>Suillaceae</taxon>
        <taxon>Suillus</taxon>
    </lineage>
</organism>
<dbReference type="Proteomes" id="UP000719766">
    <property type="component" value="Unassembled WGS sequence"/>
</dbReference>
<proteinExistence type="predicted"/>
<name>A0A9P7DPC8_9AGAM</name>
<dbReference type="AlphaFoldDB" id="A0A9P7DPC8"/>
<accession>A0A9P7DPC8</accession>
<dbReference type="GeneID" id="64595982"/>
<dbReference type="RefSeq" id="XP_041164044.1">
    <property type="nucleotide sequence ID" value="XM_041302218.1"/>
</dbReference>